<dbReference type="EMBL" id="JAAIUW010000010">
    <property type="protein sequence ID" value="KAF7812862.1"/>
    <property type="molecule type" value="Genomic_DNA"/>
</dbReference>
<accession>A0A834T0V8</accession>
<gene>
    <name evidence="1" type="ORF">G2W53_033838</name>
</gene>
<evidence type="ECO:0000313" key="1">
    <source>
        <dbReference type="EMBL" id="KAF7812862.1"/>
    </source>
</evidence>
<protein>
    <submittedName>
        <fullName evidence="1">Uncharacterized protein</fullName>
    </submittedName>
</protein>
<organism evidence="1 2">
    <name type="scientific">Senna tora</name>
    <dbReference type="NCBI Taxonomy" id="362788"/>
    <lineage>
        <taxon>Eukaryota</taxon>
        <taxon>Viridiplantae</taxon>
        <taxon>Streptophyta</taxon>
        <taxon>Embryophyta</taxon>
        <taxon>Tracheophyta</taxon>
        <taxon>Spermatophyta</taxon>
        <taxon>Magnoliopsida</taxon>
        <taxon>eudicotyledons</taxon>
        <taxon>Gunneridae</taxon>
        <taxon>Pentapetalae</taxon>
        <taxon>rosids</taxon>
        <taxon>fabids</taxon>
        <taxon>Fabales</taxon>
        <taxon>Fabaceae</taxon>
        <taxon>Caesalpinioideae</taxon>
        <taxon>Cassia clade</taxon>
        <taxon>Senna</taxon>
    </lineage>
</organism>
<evidence type="ECO:0000313" key="2">
    <source>
        <dbReference type="Proteomes" id="UP000634136"/>
    </source>
</evidence>
<reference evidence="1" key="1">
    <citation type="submission" date="2020-09" db="EMBL/GenBank/DDBJ databases">
        <title>Genome-Enabled Discovery of Anthraquinone Biosynthesis in Senna tora.</title>
        <authorList>
            <person name="Kang S.-H."/>
            <person name="Pandey R.P."/>
            <person name="Lee C.-M."/>
            <person name="Sim J.-S."/>
            <person name="Jeong J.-T."/>
            <person name="Choi B.-S."/>
            <person name="Jung M."/>
            <person name="Ginzburg D."/>
            <person name="Zhao K."/>
            <person name="Won S.Y."/>
            <person name="Oh T.-J."/>
            <person name="Yu Y."/>
            <person name="Kim N.-H."/>
            <person name="Lee O.R."/>
            <person name="Lee T.-H."/>
            <person name="Bashyal P."/>
            <person name="Kim T.-S."/>
            <person name="Lee W.-H."/>
            <person name="Kawkins C."/>
            <person name="Kim C.-K."/>
            <person name="Kim J.S."/>
            <person name="Ahn B.O."/>
            <person name="Rhee S.Y."/>
            <person name="Sohng J.K."/>
        </authorList>
    </citation>
    <scope>NUCLEOTIDE SEQUENCE</scope>
    <source>
        <tissue evidence="1">Leaf</tissue>
    </source>
</reference>
<proteinExistence type="predicted"/>
<name>A0A834T0V8_9FABA</name>
<dbReference type="AlphaFoldDB" id="A0A834T0V8"/>
<keyword evidence="2" id="KW-1185">Reference proteome</keyword>
<sequence length="55" mass="6030">MRKLKRLRKKSKAKTRKLEALTFTYGAGVNSPSHGAGVNPLSHGAIELKRLKVEG</sequence>
<dbReference type="Proteomes" id="UP000634136">
    <property type="component" value="Unassembled WGS sequence"/>
</dbReference>
<comment type="caution">
    <text evidence="1">The sequence shown here is derived from an EMBL/GenBank/DDBJ whole genome shotgun (WGS) entry which is preliminary data.</text>
</comment>